<feature type="compositionally biased region" description="Low complexity" evidence="5">
    <location>
        <begin position="10"/>
        <end position="21"/>
    </location>
</feature>
<evidence type="ECO:0000259" key="6">
    <source>
        <dbReference type="PROSITE" id="PS50054"/>
    </source>
</evidence>
<dbReference type="InterPro" id="IPR029021">
    <property type="entry name" value="Prot-tyrosine_phosphatase-like"/>
</dbReference>
<feature type="domain" description="Tyrosine specific protein phosphatases" evidence="7">
    <location>
        <begin position="172"/>
        <end position="239"/>
    </location>
</feature>
<evidence type="ECO:0000313" key="8">
    <source>
        <dbReference type="EMBL" id="KIY65505.1"/>
    </source>
</evidence>
<dbReference type="GO" id="GO:0005737">
    <property type="term" value="C:cytoplasm"/>
    <property type="evidence" value="ECO:0007669"/>
    <property type="project" value="TreeGrafter"/>
</dbReference>
<dbReference type="SUPFAM" id="SSF52799">
    <property type="entry name" value="(Phosphotyrosine protein) phosphatases II"/>
    <property type="match status" value="1"/>
</dbReference>
<feature type="region of interest" description="Disordered" evidence="5">
    <location>
        <begin position="1"/>
        <end position="46"/>
    </location>
</feature>
<proteinExistence type="inferred from homology"/>
<dbReference type="EMBL" id="KN880587">
    <property type="protein sequence ID" value="KIY65505.1"/>
    <property type="molecule type" value="Genomic_DNA"/>
</dbReference>
<dbReference type="PROSITE" id="PS50056">
    <property type="entry name" value="TYR_PHOSPHATASE_2"/>
    <property type="match status" value="1"/>
</dbReference>
<sequence length="621" mass="66227">MKNLSLNLDSAGPASASSPTSIKSLALPVPPTPGTGIRPRRPSVVSLPPPNTAALLNFRENPDQADAPYANGPVEITPGIWLGSEDNARDWSGLAERKIKAILNVAKEVISPFDAIKPLRAVSSVPNFTTPSASSSSAVDNSYYPPNLATGRPGMHYLKLMWSHGQQNLVNSGFSDGMAFVDAARTRGEGVLVHCQCGISRSATMVIALVMRAAAAGSSELPDLKGMQPAYDFVKEKSPCIGPNMSLIYQLLDYEHKLNGGSDSERSSAADEEEEWGRRRRMMDEESDKDSLMVQEEAQLLDKAMEERIASRKSSASSLGIGMGAAWRSRYGPGRKRAGSIASTAGSAVSEDLIEVEEENDLLAVGGGFTDETASTASTNSPDDEGGSRVPPPSAPIWKTSFHLPPPPASTTRASFSDIGLGHPKSKRRPPRLLAPVPPSPTSVVLETLSSSPEEEKPSVPAIIRTAASPVAAPGTPFRPRPRELSLRQRRDSRKPAPPPLHLRNSVVQTANDLSSSFSSTESIGKSRGHLKTPSQTLFVFPPSPTQDIAMETPLPPSRTPSIMTLSNMMPPGGVPFPAMTPRVSTFRSHGRTRSFIGIAAPPTPTTAFSKVDAKGWVQPM</sequence>
<keyword evidence="4" id="KW-0904">Protein phosphatase</keyword>
<reference evidence="8 9" key="1">
    <citation type="journal article" date="2015" name="Fungal Genet. Biol.">
        <title>Evolution of novel wood decay mechanisms in Agaricales revealed by the genome sequences of Fistulina hepatica and Cylindrobasidium torrendii.</title>
        <authorList>
            <person name="Floudas D."/>
            <person name="Held B.W."/>
            <person name="Riley R."/>
            <person name="Nagy L.G."/>
            <person name="Koehler G."/>
            <person name="Ransdell A.S."/>
            <person name="Younus H."/>
            <person name="Chow J."/>
            <person name="Chiniquy J."/>
            <person name="Lipzen A."/>
            <person name="Tritt A."/>
            <person name="Sun H."/>
            <person name="Haridas S."/>
            <person name="LaButti K."/>
            <person name="Ohm R.A."/>
            <person name="Kues U."/>
            <person name="Blanchette R.A."/>
            <person name="Grigoriev I.V."/>
            <person name="Minto R.E."/>
            <person name="Hibbett D.S."/>
        </authorList>
    </citation>
    <scope>NUCLEOTIDE SEQUENCE [LARGE SCALE GENOMIC DNA]</scope>
    <source>
        <strain evidence="8 9">FP15055 ss-10</strain>
    </source>
</reference>
<dbReference type="Pfam" id="PF00782">
    <property type="entry name" value="DSPc"/>
    <property type="match status" value="1"/>
</dbReference>
<dbReference type="GO" id="GO:0008330">
    <property type="term" value="F:protein tyrosine/threonine phosphatase activity"/>
    <property type="evidence" value="ECO:0007669"/>
    <property type="project" value="TreeGrafter"/>
</dbReference>
<evidence type="ECO:0000256" key="3">
    <source>
        <dbReference type="ARBA" id="ARBA00022801"/>
    </source>
</evidence>
<dbReference type="PANTHER" id="PTHR10159:SF519">
    <property type="entry name" value="DUAL SPECIFICITY PROTEIN PHOSPHATASE MPK3"/>
    <property type="match status" value="1"/>
</dbReference>
<dbReference type="Proteomes" id="UP000054007">
    <property type="component" value="Unassembled WGS sequence"/>
</dbReference>
<evidence type="ECO:0000259" key="7">
    <source>
        <dbReference type="PROSITE" id="PS50056"/>
    </source>
</evidence>
<feature type="region of interest" description="Disordered" evidence="5">
    <location>
        <begin position="260"/>
        <end position="292"/>
    </location>
</feature>
<evidence type="ECO:0000256" key="5">
    <source>
        <dbReference type="SAM" id="MobiDB-lite"/>
    </source>
</evidence>
<keyword evidence="3" id="KW-0378">Hydrolase</keyword>
<comment type="similarity">
    <text evidence="1">Belongs to the protein-tyrosine phosphatase family. Non-receptor class dual specificity subfamily.</text>
</comment>
<evidence type="ECO:0000313" key="9">
    <source>
        <dbReference type="Proteomes" id="UP000054007"/>
    </source>
</evidence>
<dbReference type="InterPro" id="IPR000387">
    <property type="entry name" value="Tyr_Pase_dom"/>
</dbReference>
<dbReference type="PROSITE" id="PS00383">
    <property type="entry name" value="TYR_PHOSPHATASE_1"/>
    <property type="match status" value="1"/>
</dbReference>
<organism evidence="8 9">
    <name type="scientific">Cylindrobasidium torrendii FP15055 ss-10</name>
    <dbReference type="NCBI Taxonomy" id="1314674"/>
    <lineage>
        <taxon>Eukaryota</taxon>
        <taxon>Fungi</taxon>
        <taxon>Dikarya</taxon>
        <taxon>Basidiomycota</taxon>
        <taxon>Agaricomycotina</taxon>
        <taxon>Agaricomycetes</taxon>
        <taxon>Agaricomycetidae</taxon>
        <taxon>Agaricales</taxon>
        <taxon>Marasmiineae</taxon>
        <taxon>Physalacriaceae</taxon>
        <taxon>Cylindrobasidium</taxon>
    </lineage>
</organism>
<dbReference type="InterPro" id="IPR000340">
    <property type="entry name" value="Dual-sp_phosphatase_cat-dom"/>
</dbReference>
<feature type="compositionally biased region" description="Low complexity" evidence="5">
    <location>
        <begin position="442"/>
        <end position="452"/>
    </location>
</feature>
<dbReference type="GO" id="GO:0033550">
    <property type="term" value="F:MAP kinase tyrosine phosphatase activity"/>
    <property type="evidence" value="ECO:0007669"/>
    <property type="project" value="TreeGrafter"/>
</dbReference>
<dbReference type="SMART" id="SM00195">
    <property type="entry name" value="DSPc"/>
    <property type="match status" value="1"/>
</dbReference>
<dbReference type="GO" id="GO:0017017">
    <property type="term" value="F:MAP kinase tyrosine/serine/threonine phosphatase activity"/>
    <property type="evidence" value="ECO:0007669"/>
    <property type="project" value="TreeGrafter"/>
</dbReference>
<feature type="domain" description="Tyrosine-protein phosphatase" evidence="6">
    <location>
        <begin position="72"/>
        <end position="260"/>
    </location>
</feature>
<dbReference type="OrthoDB" id="2017893at2759"/>
<evidence type="ECO:0000256" key="2">
    <source>
        <dbReference type="ARBA" id="ARBA00013064"/>
    </source>
</evidence>
<feature type="compositionally biased region" description="Basic and acidic residues" evidence="5">
    <location>
        <begin position="260"/>
        <end position="269"/>
    </location>
</feature>
<evidence type="ECO:0000256" key="4">
    <source>
        <dbReference type="ARBA" id="ARBA00022912"/>
    </source>
</evidence>
<dbReference type="PANTHER" id="PTHR10159">
    <property type="entry name" value="DUAL SPECIFICITY PROTEIN PHOSPHATASE"/>
    <property type="match status" value="1"/>
</dbReference>
<dbReference type="GO" id="GO:0043409">
    <property type="term" value="P:negative regulation of MAPK cascade"/>
    <property type="evidence" value="ECO:0007669"/>
    <property type="project" value="TreeGrafter"/>
</dbReference>
<feature type="region of interest" description="Disordered" evidence="5">
    <location>
        <begin position="367"/>
        <end position="503"/>
    </location>
</feature>
<dbReference type="PROSITE" id="PS50054">
    <property type="entry name" value="TYR_PHOSPHATASE_DUAL"/>
    <property type="match status" value="1"/>
</dbReference>
<feature type="compositionally biased region" description="Polar residues" evidence="5">
    <location>
        <begin position="372"/>
        <end position="381"/>
    </location>
</feature>
<dbReference type="EC" id="3.1.3.48" evidence="2"/>
<accession>A0A0D7B5L3</accession>
<protein>
    <recommendedName>
        <fullName evidence="2">protein-tyrosine-phosphatase</fullName>
        <ecNumber evidence="2">3.1.3.48</ecNumber>
    </recommendedName>
</protein>
<evidence type="ECO:0000256" key="1">
    <source>
        <dbReference type="ARBA" id="ARBA00008601"/>
    </source>
</evidence>
<feature type="compositionally biased region" description="Low complexity" evidence="5">
    <location>
        <begin position="34"/>
        <end position="46"/>
    </location>
</feature>
<keyword evidence="9" id="KW-1185">Reference proteome</keyword>
<dbReference type="Gene3D" id="3.90.190.10">
    <property type="entry name" value="Protein tyrosine phosphatase superfamily"/>
    <property type="match status" value="1"/>
</dbReference>
<dbReference type="InterPro" id="IPR020422">
    <property type="entry name" value="TYR_PHOSPHATASE_DUAL_dom"/>
</dbReference>
<name>A0A0D7B5L3_9AGAR</name>
<dbReference type="AlphaFoldDB" id="A0A0D7B5L3"/>
<gene>
    <name evidence="8" type="ORF">CYLTODRAFT_432186</name>
</gene>
<feature type="compositionally biased region" description="Basic and acidic residues" evidence="5">
    <location>
        <begin position="481"/>
        <end position="490"/>
    </location>
</feature>
<dbReference type="InterPro" id="IPR016130">
    <property type="entry name" value="Tyr_Pase_AS"/>
</dbReference>
<dbReference type="STRING" id="1314674.A0A0D7B5L3"/>